<dbReference type="Gene3D" id="2.20.25.10">
    <property type="match status" value="1"/>
</dbReference>
<evidence type="ECO:0000256" key="1">
    <source>
        <dbReference type="ARBA" id="ARBA00004123"/>
    </source>
</evidence>
<protein>
    <recommendedName>
        <fullName evidence="3">Replication protein A 70 kDa DNA-binding subunit</fullName>
    </recommendedName>
</protein>
<dbReference type="Pfam" id="PF00634">
    <property type="entry name" value="BRCA2"/>
    <property type="match status" value="1"/>
</dbReference>
<dbReference type="InterPro" id="IPR047192">
    <property type="entry name" value="Euk_RPA1_DBD_C"/>
</dbReference>
<feature type="compositionally biased region" description="Basic and acidic residues" evidence="10">
    <location>
        <begin position="234"/>
        <end position="260"/>
    </location>
</feature>
<dbReference type="WBParaSite" id="ALUE_0000582601-mRNA-1">
    <property type="protein sequence ID" value="ALUE_0000582601-mRNA-1"/>
    <property type="gene ID" value="ALUE_0000582601"/>
</dbReference>
<reference evidence="15" key="1">
    <citation type="submission" date="2016-05" db="UniProtKB">
        <authorList>
            <consortium name="WormBaseParasite"/>
        </authorList>
    </citation>
    <scope>IDENTIFICATION</scope>
</reference>
<feature type="region of interest" description="Disordered" evidence="10">
    <location>
        <begin position="405"/>
        <end position="490"/>
    </location>
</feature>
<keyword evidence="8" id="KW-0238">DNA-binding</keyword>
<dbReference type="Pfam" id="PF16900">
    <property type="entry name" value="REPA_OB_2"/>
    <property type="match status" value="1"/>
</dbReference>
<comment type="subcellular location">
    <subcellularLocation>
        <location evidence="1">Nucleus</location>
    </subcellularLocation>
</comment>
<dbReference type="SUPFAM" id="SSF50249">
    <property type="entry name" value="Nucleic acid-binding proteins"/>
    <property type="match status" value="3"/>
</dbReference>
<feature type="compositionally biased region" description="Basic residues" evidence="10">
    <location>
        <begin position="593"/>
        <end position="602"/>
    </location>
</feature>
<dbReference type="GO" id="GO:0005634">
    <property type="term" value="C:nucleus"/>
    <property type="evidence" value="ECO:0007669"/>
    <property type="project" value="UniProtKB-SubCell"/>
</dbReference>
<dbReference type="InterPro" id="IPR031657">
    <property type="entry name" value="REPA_OB_2"/>
</dbReference>
<dbReference type="PROSITE" id="PS50138">
    <property type="entry name" value="BRCA2_REPEAT"/>
    <property type="match status" value="1"/>
</dbReference>
<evidence type="ECO:0000256" key="7">
    <source>
        <dbReference type="ARBA" id="ARBA00022833"/>
    </source>
</evidence>
<name>A0A0M3HT94_ASCLU</name>
<organism evidence="14 15">
    <name type="scientific">Ascaris lumbricoides</name>
    <name type="common">Giant roundworm</name>
    <dbReference type="NCBI Taxonomy" id="6252"/>
    <lineage>
        <taxon>Eukaryota</taxon>
        <taxon>Metazoa</taxon>
        <taxon>Ecdysozoa</taxon>
        <taxon>Nematoda</taxon>
        <taxon>Chromadorea</taxon>
        <taxon>Rhabditida</taxon>
        <taxon>Spirurina</taxon>
        <taxon>Ascaridomorpha</taxon>
        <taxon>Ascaridoidea</taxon>
        <taxon>Ascarididae</taxon>
        <taxon>Ascaris</taxon>
    </lineage>
</organism>
<dbReference type="InterPro" id="IPR012340">
    <property type="entry name" value="NA-bd_OB-fold"/>
</dbReference>
<sequence>PDLTFTYIIVTNGCNTTRQLDRIEKFRCSWTQALDLQGLGWVGTGLDSNFTDYLCDQLVWDEFAVCVEGYRAKDEGELELCNWRSTPVVQRITSRVLLTRSGTKYVLQGIIDEESLLALGYPRVLVDQFKDGFPPNWDEVLHQYHYSFTKNNPLNSSQWFIMSAICATKGASAVASNKSSITGAVLDDLRSKQVSRRRSSTLLVRQGQHNVASEKIIEEEEREASKCIESSQLEELRRKNEGRESSREQACDGGESEKSNGKISGAADEVFKVPKLPAAITRSLPAVTLYNWTVLFSISDLGLSTLFPDFGLVIEGYKEAEQCDWKTSCIVAVRDGRHVETASTVYELAGPINTMVAAQQGYPKEFVAHFLDGFPDDWHAIISRFFITYVKPHIELEQRRKSAILPSQGVTEGDSGAWSDGDAPSESDGSDVDTYPSARGGSAQSLPSSNDEQLLKSSKIKPPRASNGAGRRVAPKVVGTISSRLSSRERVASNKLSKKMIVKGRQRRSVEKEGVVRTSRSGRIVKRPLARWAGERIVYDVNGEPVKAVGITTESIMTNGGGIETSAVVNHLGLSPPIGPMQHEKGSFDLPMQKRRKTKRRPLVTYSSSPSGSDEDYMQYAHEPPTPFHGRPHKQTWHVIHSSPEEEEGREGGNRKARKRRQKGRKKSSKGPGVVKKRNTKRIPARQFGKVDLAMVLLICARQADCSCIHLEKQTRQPITDEVDSVEIDPHSDNLESSIGIAESDASDVGTPERVGFKEGILATEQHHAPRRWRRDEIDRLKLAVRAIKPREDSDWVKVANSLGGRDAADCLAEARKRLGWKPQKRLTRLEEDRQLEELACAAGKAKVGTISYQVKAQRFTRKYVMAGGGSDFFEDTMDLGAGSMVRSMPSVVQFDPDDSLLDVVRTPGAAEVKHANRREFIPDLASSSESLPGPSGLSPTLFAVDSAERDRRERYVRRLLKNKGYNSSRLNASSVNVSKGCARRNYKLNIPSSTQRIAEVDDENNDDYFSSDSVSVSLPLQPAGVELWSLPKEVMICFRFIFRSVIEMSVGFVTASGKGVKVSESALEKARKLLETIDKEEVYCVEGGDAAVPSVDFSSASSFSTPIRSITTSGRLCTIRRATPFRSPAFIGPRPQNEENVGSILAEAGNAEHSDGVVPDSVTPQRVSLLSAVSTPITPATPSSSGGERRNITPIKLLTPYCKNWRLCIKVVCIEEMRQFRGTSLFSFSGVDDDGVEIRICAFNHLAEKVAALVKLDQMYYIRRASVKPTTKRFKRNQYDMEVIIRDETEIIECIDRAEISSPKVRCDFIRIRNLPKFANSEVDIMGVVREVGDVKQLTGKMGEALVKRDIQIVDDSLRSVIATLWGERAKNFDASSDVTILVFKRALVRTYHGSISLSTTGSTIVDVNADLPEVKALRRWYEGNRNASFAALSTELIFSSSEHKWIGEVKVLNKMIYFNVTAMIMNINVDNAVYKGCVNEGCRKKLLEVDGTLHCPKCGNASDDYKYFYTLSMELCDMTGTHWVSVFDDSAEKLMGESADEIAKTRSFNYDTYCAHFRALLFKTYAFRVVARRCENDSSISRERMQQKVGTSGSGSSSARVQHKTRWSVIDLMPVNYDAYIQLLGRCVQRLS</sequence>
<keyword evidence="6" id="KW-0863">Zinc-finger</keyword>
<keyword evidence="5" id="KW-0479">Metal-binding</keyword>
<evidence type="ECO:0000313" key="15">
    <source>
        <dbReference type="WBParaSite" id="ALUE_0000582601-mRNA-1"/>
    </source>
</evidence>
<dbReference type="Gene3D" id="2.40.50.140">
    <property type="entry name" value="Nucleic acid-binding proteins"/>
    <property type="match status" value="3"/>
</dbReference>
<dbReference type="InterPro" id="IPR009057">
    <property type="entry name" value="Homeodomain-like_sf"/>
</dbReference>
<keyword evidence="7" id="KW-0862">Zinc</keyword>
<dbReference type="CDD" id="cd04476">
    <property type="entry name" value="RPA1_DBD_C"/>
    <property type="match status" value="1"/>
</dbReference>
<dbReference type="FunFam" id="2.40.50.140:FF:000041">
    <property type="entry name" value="Replication protein A subunit"/>
    <property type="match status" value="1"/>
</dbReference>
<feature type="domain" description="Replication factor A C-terminal" evidence="11">
    <location>
        <begin position="1459"/>
        <end position="1575"/>
    </location>
</feature>
<keyword evidence="9" id="KW-0539">Nucleus</keyword>
<evidence type="ECO:0000256" key="9">
    <source>
        <dbReference type="ARBA" id="ARBA00023242"/>
    </source>
</evidence>
<dbReference type="Pfam" id="PF09133">
    <property type="entry name" value="SANTA"/>
    <property type="match status" value="2"/>
</dbReference>
<dbReference type="FunFam" id="2.40.50.140:FF:000064">
    <property type="entry name" value="Replication protein A subunit"/>
    <property type="match status" value="1"/>
</dbReference>
<evidence type="ECO:0000256" key="6">
    <source>
        <dbReference type="ARBA" id="ARBA00022771"/>
    </source>
</evidence>
<dbReference type="InterPro" id="IPR015216">
    <property type="entry name" value="SANTA"/>
</dbReference>
<dbReference type="GO" id="GO:0003677">
    <property type="term" value="F:DNA binding"/>
    <property type="evidence" value="ECO:0007669"/>
    <property type="project" value="UniProtKB-KW"/>
</dbReference>
<dbReference type="InterPro" id="IPR013955">
    <property type="entry name" value="Rep_factor-A_C"/>
</dbReference>
<evidence type="ECO:0000256" key="4">
    <source>
        <dbReference type="ARBA" id="ARBA00022705"/>
    </source>
</evidence>
<evidence type="ECO:0000259" key="11">
    <source>
        <dbReference type="Pfam" id="PF08646"/>
    </source>
</evidence>
<keyword evidence="4" id="KW-0235">DNA replication</keyword>
<evidence type="ECO:0000256" key="2">
    <source>
        <dbReference type="ARBA" id="ARBA00005690"/>
    </source>
</evidence>
<evidence type="ECO:0000256" key="10">
    <source>
        <dbReference type="SAM" id="MobiDB-lite"/>
    </source>
</evidence>
<evidence type="ECO:0000256" key="3">
    <source>
        <dbReference type="ARBA" id="ARBA00019850"/>
    </source>
</evidence>
<dbReference type="SUPFAM" id="SSF46689">
    <property type="entry name" value="Homeodomain-like"/>
    <property type="match status" value="1"/>
</dbReference>
<dbReference type="PANTHER" id="PTHR16124">
    <property type="entry name" value="MIS18-BINDING PROTEIN 1"/>
    <property type="match status" value="1"/>
</dbReference>
<evidence type="ECO:0000256" key="5">
    <source>
        <dbReference type="ARBA" id="ARBA00022723"/>
    </source>
</evidence>
<feature type="region of interest" description="Disordered" evidence="10">
    <location>
        <begin position="233"/>
        <end position="263"/>
    </location>
</feature>
<feature type="compositionally biased region" description="Basic residues" evidence="10">
    <location>
        <begin position="655"/>
        <end position="680"/>
    </location>
</feature>
<dbReference type="InterPro" id="IPR002093">
    <property type="entry name" value="BRCA2_repeat"/>
</dbReference>
<dbReference type="PANTHER" id="PTHR16124:SF3">
    <property type="entry name" value="MIS18-BINDING PROTEIN 1"/>
    <property type="match status" value="1"/>
</dbReference>
<keyword evidence="14" id="KW-1185">Reference proteome</keyword>
<evidence type="ECO:0000259" key="13">
    <source>
        <dbReference type="Pfam" id="PF16900"/>
    </source>
</evidence>
<feature type="domain" description="SANTA" evidence="12">
    <location>
        <begin position="287"/>
        <end position="380"/>
    </location>
</feature>
<dbReference type="Pfam" id="PF08646">
    <property type="entry name" value="Rep_fac-A_C"/>
    <property type="match status" value="1"/>
</dbReference>
<evidence type="ECO:0000259" key="12">
    <source>
        <dbReference type="Pfam" id="PF09133"/>
    </source>
</evidence>
<evidence type="ECO:0000256" key="8">
    <source>
        <dbReference type="ARBA" id="ARBA00023125"/>
    </source>
</evidence>
<dbReference type="Gene3D" id="1.10.10.60">
    <property type="entry name" value="Homeodomain-like"/>
    <property type="match status" value="1"/>
</dbReference>
<dbReference type="GO" id="GO:0008270">
    <property type="term" value="F:zinc ion binding"/>
    <property type="evidence" value="ECO:0007669"/>
    <property type="project" value="UniProtKB-KW"/>
</dbReference>
<dbReference type="InterPro" id="IPR039110">
    <property type="entry name" value="KNL2-like"/>
</dbReference>
<proteinExistence type="inferred from homology"/>
<feature type="domain" description="SANTA" evidence="12">
    <location>
        <begin position="64"/>
        <end position="139"/>
    </location>
</feature>
<comment type="similarity">
    <text evidence="2">Belongs to the replication factor A protein 1 family.</text>
</comment>
<dbReference type="GO" id="GO:0006260">
    <property type="term" value="P:DNA replication"/>
    <property type="evidence" value="ECO:0007669"/>
    <property type="project" value="UniProtKB-KW"/>
</dbReference>
<dbReference type="CDD" id="cd04475">
    <property type="entry name" value="RPA1_DBD_B"/>
    <property type="match status" value="1"/>
</dbReference>
<evidence type="ECO:0000313" key="14">
    <source>
        <dbReference type="Proteomes" id="UP000036681"/>
    </source>
</evidence>
<feature type="region of interest" description="Disordered" evidence="10">
    <location>
        <begin position="583"/>
        <end position="680"/>
    </location>
</feature>
<dbReference type="Proteomes" id="UP000036681">
    <property type="component" value="Unplaced"/>
</dbReference>
<feature type="domain" description="Replication protein A OB" evidence="13">
    <location>
        <begin position="1320"/>
        <end position="1410"/>
    </location>
</feature>
<feature type="compositionally biased region" description="Polar residues" evidence="10">
    <location>
        <begin position="442"/>
        <end position="456"/>
    </location>
</feature>
<accession>A0A0M3HT94</accession>
<dbReference type="GO" id="GO:0000775">
    <property type="term" value="C:chromosome, centromeric region"/>
    <property type="evidence" value="ECO:0007669"/>
    <property type="project" value="TreeGrafter"/>
</dbReference>